<feature type="domain" description="AB hydrolase-1" evidence="1">
    <location>
        <begin position="33"/>
        <end position="126"/>
    </location>
</feature>
<dbReference type="InterPro" id="IPR000073">
    <property type="entry name" value="AB_hydrolase_1"/>
</dbReference>
<sequence>MAGDRYAELVVSAADGLRLFTRDYGPRACDALPVVCLPGLSRNSADFHELALALSGDPQRPRRVLALDYRGRGRSEYDPDPRNYDIRIELGDLLQVLTVAGVAEAILIGTSRGGLITMALAAARPALLRG</sequence>
<dbReference type="InterPro" id="IPR050228">
    <property type="entry name" value="Carboxylesterase_BioH"/>
</dbReference>
<dbReference type="EMBL" id="CADCUC010000313">
    <property type="protein sequence ID" value="CAA9333984.1"/>
    <property type="molecule type" value="Genomic_DNA"/>
</dbReference>
<dbReference type="PANTHER" id="PTHR43194:SF2">
    <property type="entry name" value="PEROXISOMAL MEMBRANE PROTEIN LPX1"/>
    <property type="match status" value="1"/>
</dbReference>
<evidence type="ECO:0000313" key="2">
    <source>
        <dbReference type="EMBL" id="CAA9333984.1"/>
    </source>
</evidence>
<dbReference type="InterPro" id="IPR029058">
    <property type="entry name" value="AB_hydrolase_fold"/>
</dbReference>
<accession>A0A6J4LJN0</accession>
<gene>
    <name evidence="2" type="ORF">AVDCRST_MAG90-1662</name>
</gene>
<dbReference type="Pfam" id="PF00561">
    <property type="entry name" value="Abhydrolase_1"/>
    <property type="match status" value="1"/>
</dbReference>
<keyword evidence="2" id="KW-0378">Hydrolase</keyword>
<dbReference type="PANTHER" id="PTHR43194">
    <property type="entry name" value="HYDROLASE ALPHA/BETA FOLD FAMILY"/>
    <property type="match status" value="1"/>
</dbReference>
<organism evidence="2">
    <name type="scientific">uncultured Microvirga sp</name>
    <dbReference type="NCBI Taxonomy" id="412392"/>
    <lineage>
        <taxon>Bacteria</taxon>
        <taxon>Pseudomonadati</taxon>
        <taxon>Pseudomonadota</taxon>
        <taxon>Alphaproteobacteria</taxon>
        <taxon>Hyphomicrobiales</taxon>
        <taxon>Methylobacteriaceae</taxon>
        <taxon>Microvirga</taxon>
        <taxon>environmental samples</taxon>
    </lineage>
</organism>
<protein>
    <submittedName>
        <fullName evidence="2">Hydrolase, alpha/beta fold family</fullName>
    </submittedName>
</protein>
<reference evidence="2" key="1">
    <citation type="submission" date="2020-02" db="EMBL/GenBank/DDBJ databases">
        <authorList>
            <person name="Meier V. D."/>
        </authorList>
    </citation>
    <scope>NUCLEOTIDE SEQUENCE</scope>
    <source>
        <strain evidence="2">AVDCRST_MAG90</strain>
    </source>
</reference>
<name>A0A6J4LJN0_9HYPH</name>
<dbReference type="SUPFAM" id="SSF53474">
    <property type="entry name" value="alpha/beta-Hydrolases"/>
    <property type="match status" value="1"/>
</dbReference>
<dbReference type="Gene3D" id="3.40.50.1820">
    <property type="entry name" value="alpha/beta hydrolase"/>
    <property type="match status" value="1"/>
</dbReference>
<dbReference type="AlphaFoldDB" id="A0A6J4LJN0"/>
<dbReference type="GO" id="GO:0016787">
    <property type="term" value="F:hydrolase activity"/>
    <property type="evidence" value="ECO:0007669"/>
    <property type="project" value="UniProtKB-KW"/>
</dbReference>
<proteinExistence type="predicted"/>
<feature type="non-terminal residue" evidence="2">
    <location>
        <position position="130"/>
    </location>
</feature>
<evidence type="ECO:0000259" key="1">
    <source>
        <dbReference type="Pfam" id="PF00561"/>
    </source>
</evidence>